<proteinExistence type="predicted"/>
<dbReference type="InterPro" id="IPR013785">
    <property type="entry name" value="Aldolase_TIM"/>
</dbReference>
<keyword evidence="3" id="KW-0521">NADP</keyword>
<protein>
    <submittedName>
        <fullName evidence="4">Uncharacterized protein</fullName>
    </submittedName>
</protein>
<reference evidence="4 5" key="1">
    <citation type="journal article" date="2013" name="Nat. Genet.">
        <title>The high-quality draft genome of peach (Prunus persica) identifies unique patterns of genetic diversity, domestication and genome evolution.</title>
        <authorList>
            <consortium name="International Peach Genome Initiative"/>
            <person name="Verde I."/>
            <person name="Abbott A.G."/>
            <person name="Scalabrin S."/>
            <person name="Jung S."/>
            <person name="Shu S."/>
            <person name="Marroni F."/>
            <person name="Zhebentyayeva T."/>
            <person name="Dettori M.T."/>
            <person name="Grimwood J."/>
            <person name="Cattonaro F."/>
            <person name="Zuccolo A."/>
            <person name="Rossini L."/>
            <person name="Jenkins J."/>
            <person name="Vendramin E."/>
            <person name="Meisel L.A."/>
            <person name="Decroocq V."/>
            <person name="Sosinski B."/>
            <person name="Prochnik S."/>
            <person name="Mitros T."/>
            <person name="Policriti A."/>
            <person name="Cipriani G."/>
            <person name="Dondini L."/>
            <person name="Ficklin S."/>
            <person name="Goodstein D.M."/>
            <person name="Xuan P."/>
            <person name="Del Fabbro C."/>
            <person name="Aramini V."/>
            <person name="Copetti D."/>
            <person name="Gonzalez S."/>
            <person name="Horner D.S."/>
            <person name="Falchi R."/>
            <person name="Lucas S."/>
            <person name="Mica E."/>
            <person name="Maldonado J."/>
            <person name="Lazzari B."/>
            <person name="Bielenberg D."/>
            <person name="Pirona R."/>
            <person name="Miculan M."/>
            <person name="Barakat A."/>
            <person name="Testolin R."/>
            <person name="Stella A."/>
            <person name="Tartarini S."/>
            <person name="Tonutti P."/>
            <person name="Arus P."/>
            <person name="Orellana A."/>
            <person name="Wells C."/>
            <person name="Main D."/>
            <person name="Vizzotto G."/>
            <person name="Silva H."/>
            <person name="Salamini F."/>
            <person name="Schmutz J."/>
            <person name="Morgante M."/>
            <person name="Rokhsar D.S."/>
        </authorList>
    </citation>
    <scope>NUCLEOTIDE SEQUENCE [LARGE SCALE GENOMIC DNA]</scope>
    <source>
        <strain evidence="5">cv. Nemared</strain>
    </source>
</reference>
<keyword evidence="2" id="KW-0288">FMN</keyword>
<dbReference type="InterPro" id="IPR045247">
    <property type="entry name" value="Oye-like"/>
</dbReference>
<keyword evidence="1" id="KW-0285">Flavoprotein</keyword>
<dbReference type="STRING" id="3760.A0A251NE34"/>
<sequence length="86" mass="10107">MFVAGMLLVSYGHLFISNLDWVLRFKLNAPLTKYNRKTFYTQEPVVGYIQYKLPFSEQSNWERGTTLLVLKLFLFFVDIVLPGLKK</sequence>
<dbReference type="AlphaFoldDB" id="A0A251NE34"/>
<dbReference type="Gene3D" id="3.20.20.70">
    <property type="entry name" value="Aldolase class I"/>
    <property type="match status" value="1"/>
</dbReference>
<evidence type="ECO:0000313" key="5">
    <source>
        <dbReference type="Proteomes" id="UP000006882"/>
    </source>
</evidence>
<evidence type="ECO:0000313" key="4">
    <source>
        <dbReference type="EMBL" id="ONH97608.1"/>
    </source>
</evidence>
<evidence type="ECO:0000256" key="1">
    <source>
        <dbReference type="ARBA" id="ARBA00022630"/>
    </source>
</evidence>
<dbReference type="PANTHER" id="PTHR22893:SF112">
    <property type="entry name" value="12-OXOPHYTODIENOATE REDUCTASE 3"/>
    <property type="match status" value="1"/>
</dbReference>
<dbReference type="GO" id="GO:0016491">
    <property type="term" value="F:oxidoreductase activity"/>
    <property type="evidence" value="ECO:0007669"/>
    <property type="project" value="InterPro"/>
</dbReference>
<organism evidence="4 5">
    <name type="scientific">Prunus persica</name>
    <name type="common">Peach</name>
    <name type="synonym">Amygdalus persica</name>
    <dbReference type="NCBI Taxonomy" id="3760"/>
    <lineage>
        <taxon>Eukaryota</taxon>
        <taxon>Viridiplantae</taxon>
        <taxon>Streptophyta</taxon>
        <taxon>Embryophyta</taxon>
        <taxon>Tracheophyta</taxon>
        <taxon>Spermatophyta</taxon>
        <taxon>Magnoliopsida</taxon>
        <taxon>eudicotyledons</taxon>
        <taxon>Gunneridae</taxon>
        <taxon>Pentapetalae</taxon>
        <taxon>rosids</taxon>
        <taxon>fabids</taxon>
        <taxon>Rosales</taxon>
        <taxon>Rosaceae</taxon>
        <taxon>Amygdaloideae</taxon>
        <taxon>Amygdaleae</taxon>
        <taxon>Prunus</taxon>
    </lineage>
</organism>
<gene>
    <name evidence="4" type="ORF">PRUPE_7G200600</name>
</gene>
<dbReference type="EMBL" id="CM007657">
    <property type="protein sequence ID" value="ONH97608.1"/>
    <property type="molecule type" value="Genomic_DNA"/>
</dbReference>
<keyword evidence="5" id="KW-1185">Reference proteome</keyword>
<evidence type="ECO:0000256" key="3">
    <source>
        <dbReference type="ARBA" id="ARBA00022857"/>
    </source>
</evidence>
<dbReference type="PANTHER" id="PTHR22893">
    <property type="entry name" value="NADH OXIDOREDUCTASE-RELATED"/>
    <property type="match status" value="1"/>
</dbReference>
<dbReference type="Proteomes" id="UP000006882">
    <property type="component" value="Chromosome G7"/>
</dbReference>
<dbReference type="Gramene" id="ONH97608">
    <property type="protein sequence ID" value="ONH97608"/>
    <property type="gene ID" value="PRUPE_7G200600"/>
</dbReference>
<name>A0A251NE34_PRUPE</name>
<evidence type="ECO:0000256" key="2">
    <source>
        <dbReference type="ARBA" id="ARBA00022643"/>
    </source>
</evidence>
<accession>A0A251NE34</accession>
<dbReference type="SUPFAM" id="SSF51395">
    <property type="entry name" value="FMN-linked oxidoreductases"/>
    <property type="match status" value="1"/>
</dbReference>
<dbReference type="GO" id="GO:0010181">
    <property type="term" value="F:FMN binding"/>
    <property type="evidence" value="ECO:0007669"/>
    <property type="project" value="InterPro"/>
</dbReference>